<reference evidence="1" key="1">
    <citation type="submission" date="2021-01" db="EMBL/GenBank/DDBJ databases">
        <title>Whole genome shotgun sequence of Catellatospora methionotrophica NBRC 14553.</title>
        <authorList>
            <person name="Komaki H."/>
            <person name="Tamura T."/>
        </authorList>
    </citation>
    <scope>NUCLEOTIDE SEQUENCE</scope>
    <source>
        <strain evidence="1">NBRC 14553</strain>
    </source>
</reference>
<gene>
    <name evidence="1" type="ORF">Cme02nite_55530</name>
</gene>
<name>A0A8J3PGW9_9ACTN</name>
<dbReference type="Proteomes" id="UP000660339">
    <property type="component" value="Unassembled WGS sequence"/>
</dbReference>
<proteinExistence type="predicted"/>
<protein>
    <recommendedName>
        <fullName evidence="3">ESX-1 secretion-associated protein</fullName>
    </recommendedName>
</protein>
<keyword evidence="2" id="KW-1185">Reference proteome</keyword>
<evidence type="ECO:0000313" key="2">
    <source>
        <dbReference type="Proteomes" id="UP000660339"/>
    </source>
</evidence>
<dbReference type="AlphaFoldDB" id="A0A8J3PGW9"/>
<dbReference type="EMBL" id="BONJ01000030">
    <property type="protein sequence ID" value="GIG17221.1"/>
    <property type="molecule type" value="Genomic_DNA"/>
</dbReference>
<evidence type="ECO:0000313" key="1">
    <source>
        <dbReference type="EMBL" id="GIG17221.1"/>
    </source>
</evidence>
<sequence>MLTTDDGGASAEIVAPDEQISRHAQTVDRLADRADMAYGAARHVSMDGDAYGKACAFIPANLVPLQTRIAALMQMSAQHMESMGAALNSIGPTYQAADNRISAQLDALTHSRSGDRQA</sequence>
<comment type="caution">
    <text evidence="1">The sequence shown here is derived from an EMBL/GenBank/DDBJ whole genome shotgun (WGS) entry which is preliminary data.</text>
</comment>
<accession>A0A8J3PGW9</accession>
<dbReference type="RefSeq" id="WP_166380910.1">
    <property type="nucleotide sequence ID" value="NZ_BAAATT010000030.1"/>
</dbReference>
<evidence type="ECO:0008006" key="3">
    <source>
        <dbReference type="Google" id="ProtNLM"/>
    </source>
</evidence>
<organism evidence="1 2">
    <name type="scientific">Catellatospora methionotrophica</name>
    <dbReference type="NCBI Taxonomy" id="121620"/>
    <lineage>
        <taxon>Bacteria</taxon>
        <taxon>Bacillati</taxon>
        <taxon>Actinomycetota</taxon>
        <taxon>Actinomycetes</taxon>
        <taxon>Micromonosporales</taxon>
        <taxon>Micromonosporaceae</taxon>
        <taxon>Catellatospora</taxon>
    </lineage>
</organism>